<sequence length="458" mass="51424">MKTGQLTKIEKISLYLLFFELFAGGGGRIFELGPISIREFLFAFVILLFCLRFIVNPETRSELIHKDLQPKSATLIMSALLIIWVGVSVLIGISHGHLLGSVITDTIRVIFVIMIIPLSYYIDKKRFGVKQLVTTLMYAALITSLITIIISLAGKFMGNRDFYYFYKFINGLFPGDLFFRPSRGVFYKSHFLVLFAAIISFINLSQKKSTLLENMVLVVGSISIIMSETRGLYIGFAIGIITLILVKAVIYFFGDRESLGLSKKSFLQSVFLIILALGLTSYFFNNSTISRFSSNDNPQEQYGNKDHEYKDHEHNESKINDVSLNVRVRLLADSVKIVKKSAANLLLGNGYGTVIGERSTGIEMTFIDIMVEQGFIGVVIWLLFSLLPLYYFFRSFLVTKRLDDVYIGLLGCVLAMLVVTNINPFLNSPIGLGFLLPVIIISSKCYFNSVAQTLGEDD</sequence>
<feature type="transmembrane region" description="Helical" evidence="1">
    <location>
        <begin position="405"/>
        <end position="422"/>
    </location>
</feature>
<dbReference type="PANTHER" id="PTHR37422">
    <property type="entry name" value="TEICHURONIC ACID BIOSYNTHESIS PROTEIN TUAE"/>
    <property type="match status" value="1"/>
</dbReference>
<dbReference type="RefSeq" id="WP_125651455.1">
    <property type="nucleotide sequence ID" value="NZ_JBHTOH010000065.1"/>
</dbReference>
<feature type="transmembrane region" description="Helical" evidence="1">
    <location>
        <begin position="233"/>
        <end position="254"/>
    </location>
</feature>
<feature type="transmembrane region" description="Helical" evidence="1">
    <location>
        <begin position="75"/>
        <end position="94"/>
    </location>
</feature>
<proteinExistence type="predicted"/>
<feature type="transmembrane region" description="Helical" evidence="1">
    <location>
        <begin position="428"/>
        <end position="447"/>
    </location>
</feature>
<gene>
    <name evidence="2" type="ORF">ACFQ4R_07235</name>
</gene>
<keyword evidence="1" id="KW-1133">Transmembrane helix</keyword>
<protein>
    <submittedName>
        <fullName evidence="2">O-antigen ligase family protein</fullName>
    </submittedName>
</protein>
<keyword evidence="1" id="KW-0812">Transmembrane</keyword>
<keyword evidence="2" id="KW-0436">Ligase</keyword>
<dbReference type="EMBL" id="JBHTOH010000065">
    <property type="protein sequence ID" value="MFD1411376.1"/>
    <property type="molecule type" value="Genomic_DNA"/>
</dbReference>
<name>A0ABW4BMD2_9LACO</name>
<keyword evidence="1" id="KW-0472">Membrane</keyword>
<dbReference type="GO" id="GO:0016874">
    <property type="term" value="F:ligase activity"/>
    <property type="evidence" value="ECO:0007669"/>
    <property type="project" value="UniProtKB-KW"/>
</dbReference>
<reference evidence="3" key="1">
    <citation type="journal article" date="2019" name="Int. J. Syst. Evol. Microbiol.">
        <title>The Global Catalogue of Microorganisms (GCM) 10K type strain sequencing project: providing services to taxonomists for standard genome sequencing and annotation.</title>
        <authorList>
            <consortium name="The Broad Institute Genomics Platform"/>
            <consortium name="The Broad Institute Genome Sequencing Center for Infectious Disease"/>
            <person name="Wu L."/>
            <person name="Ma J."/>
        </authorList>
    </citation>
    <scope>NUCLEOTIDE SEQUENCE [LARGE SCALE GENOMIC DNA]</scope>
    <source>
        <strain evidence="3">CCM 8937</strain>
    </source>
</reference>
<feature type="transmembrane region" description="Helical" evidence="1">
    <location>
        <begin position="12"/>
        <end position="30"/>
    </location>
</feature>
<comment type="caution">
    <text evidence="2">The sequence shown here is derived from an EMBL/GenBank/DDBJ whole genome shotgun (WGS) entry which is preliminary data.</text>
</comment>
<dbReference type="InterPro" id="IPR051533">
    <property type="entry name" value="WaaL-like"/>
</dbReference>
<evidence type="ECO:0000313" key="3">
    <source>
        <dbReference type="Proteomes" id="UP001597191"/>
    </source>
</evidence>
<evidence type="ECO:0000313" key="2">
    <source>
        <dbReference type="EMBL" id="MFD1411376.1"/>
    </source>
</evidence>
<dbReference type="PANTHER" id="PTHR37422:SF17">
    <property type="entry name" value="O-ANTIGEN LIGASE"/>
    <property type="match status" value="1"/>
</dbReference>
<feature type="transmembrane region" description="Helical" evidence="1">
    <location>
        <begin position="266"/>
        <end position="284"/>
    </location>
</feature>
<dbReference type="Proteomes" id="UP001597191">
    <property type="component" value="Unassembled WGS sequence"/>
</dbReference>
<feature type="transmembrane region" description="Helical" evidence="1">
    <location>
        <begin position="185"/>
        <end position="204"/>
    </location>
</feature>
<evidence type="ECO:0000256" key="1">
    <source>
        <dbReference type="SAM" id="Phobius"/>
    </source>
</evidence>
<keyword evidence="3" id="KW-1185">Reference proteome</keyword>
<organism evidence="2 3">
    <name type="scientific">Lapidilactobacillus gannanensis</name>
    <dbReference type="NCBI Taxonomy" id="2486002"/>
    <lineage>
        <taxon>Bacteria</taxon>
        <taxon>Bacillati</taxon>
        <taxon>Bacillota</taxon>
        <taxon>Bacilli</taxon>
        <taxon>Lactobacillales</taxon>
        <taxon>Lactobacillaceae</taxon>
        <taxon>Lapidilactobacillus</taxon>
    </lineage>
</organism>
<feature type="transmembrane region" description="Helical" evidence="1">
    <location>
        <begin position="36"/>
        <end position="55"/>
    </location>
</feature>
<feature type="transmembrane region" description="Helical" evidence="1">
    <location>
        <begin position="374"/>
        <end position="393"/>
    </location>
</feature>
<feature type="transmembrane region" description="Helical" evidence="1">
    <location>
        <begin position="135"/>
        <end position="154"/>
    </location>
</feature>
<feature type="transmembrane region" description="Helical" evidence="1">
    <location>
        <begin position="106"/>
        <end position="123"/>
    </location>
</feature>
<accession>A0ABW4BMD2</accession>